<dbReference type="EMBL" id="CP109441">
    <property type="protein sequence ID" value="WUV42812.1"/>
    <property type="molecule type" value="Genomic_DNA"/>
</dbReference>
<name>A0ABZ1YHX5_9NOCA</name>
<dbReference type="RefSeq" id="WP_329405430.1">
    <property type="nucleotide sequence ID" value="NZ_CP109441.1"/>
</dbReference>
<dbReference type="Proteomes" id="UP001432062">
    <property type="component" value="Chromosome"/>
</dbReference>
<gene>
    <name evidence="2" type="ORF">OG563_26580</name>
</gene>
<sequence>MNAIAILEATDNADATATEFDVVNAEDIHNADTDSADADETNGYDVVDGCHVEHGLALRKVSHNGSVIGQVADFGGEWHAFPVSGLGSTHSDLESAVAHLRGAATRAAKAPTTGKGKDPKERALSLVTMHTRRYHRFMREFNMAVGQRDRFSATVERAEEACGKARERAASTKSGFAAQDALDIADRKHLRADRILEVYGEDVDSAERQMKTVAAQLDQAVREARELGATQADTDTARSKGKPKARPAA</sequence>
<feature type="region of interest" description="Disordered" evidence="1">
    <location>
        <begin position="225"/>
        <end position="249"/>
    </location>
</feature>
<feature type="compositionally biased region" description="Basic residues" evidence="1">
    <location>
        <begin position="239"/>
        <end position="249"/>
    </location>
</feature>
<accession>A0ABZ1YHX5</accession>
<reference evidence="2" key="1">
    <citation type="submission" date="2022-10" db="EMBL/GenBank/DDBJ databases">
        <title>The complete genomes of actinobacterial strains from the NBC collection.</title>
        <authorList>
            <person name="Joergensen T.S."/>
            <person name="Alvarez Arevalo M."/>
            <person name="Sterndorff E.B."/>
            <person name="Faurdal D."/>
            <person name="Vuksanovic O."/>
            <person name="Mourched A.-S."/>
            <person name="Charusanti P."/>
            <person name="Shaw S."/>
            <person name="Blin K."/>
            <person name="Weber T."/>
        </authorList>
    </citation>
    <scope>NUCLEOTIDE SEQUENCE</scope>
    <source>
        <strain evidence="2">NBC_01482</strain>
    </source>
</reference>
<evidence type="ECO:0000256" key="1">
    <source>
        <dbReference type="SAM" id="MobiDB-lite"/>
    </source>
</evidence>
<evidence type="ECO:0000313" key="2">
    <source>
        <dbReference type="EMBL" id="WUV42812.1"/>
    </source>
</evidence>
<protein>
    <submittedName>
        <fullName evidence="2">Uncharacterized protein</fullName>
    </submittedName>
</protein>
<keyword evidence="3" id="KW-1185">Reference proteome</keyword>
<evidence type="ECO:0000313" key="3">
    <source>
        <dbReference type="Proteomes" id="UP001432062"/>
    </source>
</evidence>
<organism evidence="2 3">
    <name type="scientific">Nocardia vinacea</name>
    <dbReference type="NCBI Taxonomy" id="96468"/>
    <lineage>
        <taxon>Bacteria</taxon>
        <taxon>Bacillati</taxon>
        <taxon>Actinomycetota</taxon>
        <taxon>Actinomycetes</taxon>
        <taxon>Mycobacteriales</taxon>
        <taxon>Nocardiaceae</taxon>
        <taxon>Nocardia</taxon>
    </lineage>
</organism>
<proteinExistence type="predicted"/>